<evidence type="ECO:0000313" key="1">
    <source>
        <dbReference type="EMBL" id="PRQ24064.1"/>
    </source>
</evidence>
<reference evidence="1 2" key="1">
    <citation type="journal article" date="2018" name="Nat. Genet.">
        <title>The Rosa genome provides new insights in the design of modern roses.</title>
        <authorList>
            <person name="Bendahmane M."/>
        </authorList>
    </citation>
    <scope>NUCLEOTIDE SEQUENCE [LARGE SCALE GENOMIC DNA]</scope>
    <source>
        <strain evidence="2">cv. Old Blush</strain>
    </source>
</reference>
<dbReference type="Proteomes" id="UP000238479">
    <property type="component" value="Chromosome 6"/>
</dbReference>
<dbReference type="AlphaFoldDB" id="A0A2P6PQ64"/>
<protein>
    <submittedName>
        <fullName evidence="1">Uncharacterized protein</fullName>
    </submittedName>
</protein>
<gene>
    <name evidence="1" type="ORF">RchiOBHm_Chr6g0268281</name>
</gene>
<evidence type="ECO:0000313" key="2">
    <source>
        <dbReference type="Proteomes" id="UP000238479"/>
    </source>
</evidence>
<proteinExistence type="predicted"/>
<accession>A0A2P6PQ64</accession>
<organism evidence="1 2">
    <name type="scientific">Rosa chinensis</name>
    <name type="common">China rose</name>
    <dbReference type="NCBI Taxonomy" id="74649"/>
    <lineage>
        <taxon>Eukaryota</taxon>
        <taxon>Viridiplantae</taxon>
        <taxon>Streptophyta</taxon>
        <taxon>Embryophyta</taxon>
        <taxon>Tracheophyta</taxon>
        <taxon>Spermatophyta</taxon>
        <taxon>Magnoliopsida</taxon>
        <taxon>eudicotyledons</taxon>
        <taxon>Gunneridae</taxon>
        <taxon>Pentapetalae</taxon>
        <taxon>rosids</taxon>
        <taxon>fabids</taxon>
        <taxon>Rosales</taxon>
        <taxon>Rosaceae</taxon>
        <taxon>Rosoideae</taxon>
        <taxon>Rosoideae incertae sedis</taxon>
        <taxon>Rosa</taxon>
    </lineage>
</organism>
<comment type="caution">
    <text evidence="1">The sequence shown here is derived from an EMBL/GenBank/DDBJ whole genome shotgun (WGS) entry which is preliminary data.</text>
</comment>
<sequence>MLAITPNYSSNNISFHKSFPRKSLLEILNQSSSIPTLSPCFSVLHGKFNPQGKYIFLFLKKTLP</sequence>
<name>A0A2P6PQ64_ROSCH</name>
<keyword evidence="2" id="KW-1185">Reference proteome</keyword>
<dbReference type="Gramene" id="PRQ24064">
    <property type="protein sequence ID" value="PRQ24064"/>
    <property type="gene ID" value="RchiOBHm_Chr6g0268281"/>
</dbReference>
<dbReference type="EMBL" id="PDCK01000044">
    <property type="protein sequence ID" value="PRQ24064.1"/>
    <property type="molecule type" value="Genomic_DNA"/>
</dbReference>